<evidence type="ECO:0000256" key="1">
    <source>
        <dbReference type="SAM" id="Phobius"/>
    </source>
</evidence>
<sequence length="140" mass="15356">MAYRMLLLIACAVLPHVAQGARVRQDVITDAGANATLHKLQAAGRQQEEPTIEETLERWRAKLKEKTAGQCVLPLNVIYTTQGCRTGACQCSMKPLYSCYEPPLQYGLAIAGQCAIADWVYIVGLILVLCCCCCACCMRK</sequence>
<evidence type="ECO:0000256" key="2">
    <source>
        <dbReference type="SAM" id="SignalP"/>
    </source>
</evidence>
<proteinExistence type="predicted"/>
<keyword evidence="2" id="KW-0732">Signal</keyword>
<feature type="signal peptide" evidence="2">
    <location>
        <begin position="1"/>
        <end position="20"/>
    </location>
</feature>
<evidence type="ECO:0008006" key="4">
    <source>
        <dbReference type="Google" id="ProtNLM"/>
    </source>
</evidence>
<gene>
    <name evidence="3" type="ORF">AAND1436_LOCUS41004</name>
</gene>
<keyword evidence="1" id="KW-0812">Transmembrane</keyword>
<protein>
    <recommendedName>
        <fullName evidence="4">PSI domain-containing protein</fullName>
    </recommendedName>
</protein>
<evidence type="ECO:0000313" key="3">
    <source>
        <dbReference type="EMBL" id="CAD9518621.1"/>
    </source>
</evidence>
<keyword evidence="1" id="KW-0472">Membrane</keyword>
<feature type="transmembrane region" description="Helical" evidence="1">
    <location>
        <begin position="119"/>
        <end position="138"/>
    </location>
</feature>
<dbReference type="AlphaFoldDB" id="A0A7S2IH60"/>
<feature type="chain" id="PRO_5030775814" description="PSI domain-containing protein" evidence="2">
    <location>
        <begin position="21"/>
        <end position="140"/>
    </location>
</feature>
<organism evidence="3">
    <name type="scientific">Alexandrium andersonii</name>
    <dbReference type="NCBI Taxonomy" id="327968"/>
    <lineage>
        <taxon>Eukaryota</taxon>
        <taxon>Sar</taxon>
        <taxon>Alveolata</taxon>
        <taxon>Dinophyceae</taxon>
        <taxon>Gonyaulacales</taxon>
        <taxon>Pyrocystaceae</taxon>
        <taxon>Alexandrium</taxon>
    </lineage>
</organism>
<name>A0A7S2IH60_9DINO</name>
<reference evidence="3" key="1">
    <citation type="submission" date="2021-01" db="EMBL/GenBank/DDBJ databases">
        <authorList>
            <person name="Corre E."/>
            <person name="Pelletier E."/>
            <person name="Niang G."/>
            <person name="Scheremetjew M."/>
            <person name="Finn R."/>
            <person name="Kale V."/>
            <person name="Holt S."/>
            <person name="Cochrane G."/>
            <person name="Meng A."/>
            <person name="Brown T."/>
            <person name="Cohen L."/>
        </authorList>
    </citation>
    <scope>NUCLEOTIDE SEQUENCE</scope>
    <source>
        <strain evidence="3">CCMP2222</strain>
    </source>
</reference>
<dbReference type="EMBL" id="HBGQ01086057">
    <property type="protein sequence ID" value="CAD9518621.1"/>
    <property type="molecule type" value="Transcribed_RNA"/>
</dbReference>
<accession>A0A7S2IH60</accession>
<keyword evidence="1" id="KW-1133">Transmembrane helix</keyword>